<dbReference type="EMBL" id="UGYW01000002">
    <property type="protein sequence ID" value="SUJ28779.1"/>
    <property type="molecule type" value="Genomic_DNA"/>
</dbReference>
<evidence type="ECO:0000313" key="2">
    <source>
        <dbReference type="Proteomes" id="UP000254893"/>
    </source>
</evidence>
<evidence type="ECO:0000313" key="1">
    <source>
        <dbReference type="EMBL" id="SUJ28779.1"/>
    </source>
</evidence>
<reference evidence="1 2" key="1">
    <citation type="submission" date="2018-06" db="EMBL/GenBank/DDBJ databases">
        <authorList>
            <consortium name="Pathogen Informatics"/>
            <person name="Doyle S."/>
        </authorList>
    </citation>
    <scope>NUCLEOTIDE SEQUENCE [LARGE SCALE GENOMIC DNA]</scope>
    <source>
        <strain evidence="1 2">NCTC11388</strain>
    </source>
</reference>
<protein>
    <submittedName>
        <fullName evidence="1">Uncharacterized protein</fullName>
    </submittedName>
</protein>
<accession>A0A380CTN6</accession>
<dbReference type="AlphaFoldDB" id="A0A380CTN6"/>
<name>A0A380CTN6_SPHSI</name>
<organism evidence="1 2">
    <name type="scientific">Sphingobacterium spiritivorum</name>
    <name type="common">Flavobacterium spiritivorum</name>
    <dbReference type="NCBI Taxonomy" id="258"/>
    <lineage>
        <taxon>Bacteria</taxon>
        <taxon>Pseudomonadati</taxon>
        <taxon>Bacteroidota</taxon>
        <taxon>Sphingobacteriia</taxon>
        <taxon>Sphingobacteriales</taxon>
        <taxon>Sphingobacteriaceae</taxon>
        <taxon>Sphingobacterium</taxon>
    </lineage>
</organism>
<gene>
    <name evidence="1" type="ORF">NCTC11388_04437</name>
</gene>
<dbReference type="Proteomes" id="UP000254893">
    <property type="component" value="Unassembled WGS sequence"/>
</dbReference>
<dbReference type="RefSeq" id="WP_003005492.1">
    <property type="nucleotide sequence ID" value="NZ_CP068082.1"/>
</dbReference>
<proteinExistence type="predicted"/>
<sequence>MDYHLRSLQQKLSVLASGEDIGLTPAEAAIYGVEYADEWPDDESPEVDEDEQ</sequence>